<gene>
    <name evidence="5" type="ORF">DesfrDRAFT_3497</name>
</gene>
<dbReference type="SUPFAM" id="SSF53335">
    <property type="entry name" value="S-adenosyl-L-methionine-dependent methyltransferases"/>
    <property type="match status" value="1"/>
</dbReference>
<dbReference type="EMBL" id="AECZ01000033">
    <property type="protein sequence ID" value="EFL49785.1"/>
    <property type="molecule type" value="Genomic_DNA"/>
</dbReference>
<evidence type="ECO:0000313" key="6">
    <source>
        <dbReference type="Proteomes" id="UP000006250"/>
    </source>
</evidence>
<evidence type="ECO:0000313" key="5">
    <source>
        <dbReference type="EMBL" id="EFL49785.1"/>
    </source>
</evidence>
<name>E1K0U7_SOLFR</name>
<dbReference type="InterPro" id="IPR012967">
    <property type="entry name" value="COMT_dimerisation"/>
</dbReference>
<dbReference type="PANTHER" id="PTHR43712">
    <property type="entry name" value="PUTATIVE (AFU_ORTHOLOGUE AFUA_4G14580)-RELATED"/>
    <property type="match status" value="1"/>
</dbReference>
<dbReference type="STRING" id="596151.DesfrDRAFT_3497"/>
<dbReference type="GO" id="GO:0032259">
    <property type="term" value="P:methylation"/>
    <property type="evidence" value="ECO:0007669"/>
    <property type="project" value="UniProtKB-KW"/>
</dbReference>
<dbReference type="AlphaFoldDB" id="E1K0U7"/>
<organism evidence="5 6">
    <name type="scientific">Solidesulfovibrio fructosivorans JJ]</name>
    <dbReference type="NCBI Taxonomy" id="596151"/>
    <lineage>
        <taxon>Bacteria</taxon>
        <taxon>Pseudomonadati</taxon>
        <taxon>Thermodesulfobacteriota</taxon>
        <taxon>Desulfovibrionia</taxon>
        <taxon>Desulfovibrionales</taxon>
        <taxon>Desulfovibrionaceae</taxon>
        <taxon>Solidesulfovibrio</taxon>
    </lineage>
</organism>
<dbReference type="Proteomes" id="UP000006250">
    <property type="component" value="Unassembled WGS sequence"/>
</dbReference>
<keyword evidence="6" id="KW-1185">Reference proteome</keyword>
<dbReference type="Gene3D" id="3.40.50.150">
    <property type="entry name" value="Vaccinia Virus protein VP39"/>
    <property type="match status" value="1"/>
</dbReference>
<dbReference type="Gene3D" id="1.10.10.10">
    <property type="entry name" value="Winged helix-like DNA-binding domain superfamily/Winged helix DNA-binding domain"/>
    <property type="match status" value="1"/>
</dbReference>
<keyword evidence="3" id="KW-0949">S-adenosyl-L-methionine</keyword>
<dbReference type="InterPro" id="IPR029063">
    <property type="entry name" value="SAM-dependent_MTases_sf"/>
</dbReference>
<proteinExistence type="predicted"/>
<evidence type="ECO:0000256" key="1">
    <source>
        <dbReference type="ARBA" id="ARBA00022603"/>
    </source>
</evidence>
<dbReference type="Pfam" id="PF08100">
    <property type="entry name" value="Dimerisation"/>
    <property type="match status" value="1"/>
</dbReference>
<dbReference type="SUPFAM" id="SSF46785">
    <property type="entry name" value="Winged helix' DNA-binding domain"/>
    <property type="match status" value="1"/>
</dbReference>
<dbReference type="PROSITE" id="PS51683">
    <property type="entry name" value="SAM_OMT_II"/>
    <property type="match status" value="1"/>
</dbReference>
<dbReference type="CDD" id="cd02440">
    <property type="entry name" value="AdoMet_MTases"/>
    <property type="match status" value="1"/>
</dbReference>
<reference evidence="5 6" key="1">
    <citation type="submission" date="2010-08" db="EMBL/GenBank/DDBJ databases">
        <title>The draft genome of Desulfovibrio fructosovorans JJ.</title>
        <authorList>
            <consortium name="US DOE Joint Genome Institute (JGI-PGF)"/>
            <person name="Lucas S."/>
            <person name="Copeland A."/>
            <person name="Lapidus A."/>
            <person name="Cheng J.-F."/>
            <person name="Bruce D."/>
            <person name="Goodwin L."/>
            <person name="Pitluck S."/>
            <person name="Land M.L."/>
            <person name="Hauser L."/>
            <person name="Chang Y.-J."/>
            <person name="Jeffries C."/>
            <person name="Wall J.D."/>
            <person name="Stahl D.A."/>
            <person name="Arkin A.P."/>
            <person name="Dehal P."/>
            <person name="Stolyar S.M."/>
            <person name="Hazen T.C."/>
            <person name="Woyke T.J."/>
        </authorList>
    </citation>
    <scope>NUCLEOTIDE SEQUENCE [LARGE SCALE GENOMIC DNA]</scope>
    <source>
        <strain evidence="5 6">JJ</strain>
    </source>
</reference>
<dbReference type="OrthoDB" id="9767938at2"/>
<dbReference type="Pfam" id="PF13489">
    <property type="entry name" value="Methyltransf_23"/>
    <property type="match status" value="1"/>
</dbReference>
<dbReference type="eggNOG" id="COG0500">
    <property type="taxonomic scope" value="Bacteria"/>
</dbReference>
<evidence type="ECO:0000256" key="3">
    <source>
        <dbReference type="ARBA" id="ARBA00022691"/>
    </source>
</evidence>
<evidence type="ECO:0000259" key="4">
    <source>
        <dbReference type="Pfam" id="PF08100"/>
    </source>
</evidence>
<evidence type="ECO:0000256" key="2">
    <source>
        <dbReference type="ARBA" id="ARBA00022679"/>
    </source>
</evidence>
<accession>E1K0U7</accession>
<dbReference type="GO" id="GO:0008168">
    <property type="term" value="F:methyltransferase activity"/>
    <property type="evidence" value="ECO:0007669"/>
    <property type="project" value="UniProtKB-KW"/>
</dbReference>
<dbReference type="RefSeq" id="WP_005996075.1">
    <property type="nucleotide sequence ID" value="NZ_AECZ01000033.1"/>
</dbReference>
<keyword evidence="1 5" id="KW-0489">Methyltransferase</keyword>
<sequence>MTPTRPQNAFAPIEDVFYGAVAARMLITALEIDLFSALEAGQLPLAKLAARTGTLPLRLEPLLEGLTAQGILTREGVDYAATPAASEYLVPGKPLYQGPAMMLLSHFADSLQGNLAERLRHEDDARQGSDKGWGMETIMEGTLGHALTGALFRVTRFAAELPGFAAMRTLCDVGGNHGAYTMALLDENSDLTGTVLDLPHVVPFTNERCRERGYGERIRAEAFDLRTDGLPREGFDLIVTSHVLYGVADDLEAATRRLATGLRPGGWLISHHFAPGERDAGIEAAHEFMTRLAGYPTHFLSQQSLETAMRAAGLDDFRADAPTPPLGGGLILAGRKRG</sequence>
<dbReference type="InterPro" id="IPR036390">
    <property type="entry name" value="WH_DNA-bd_sf"/>
</dbReference>
<comment type="caution">
    <text evidence="5">The sequence shown here is derived from an EMBL/GenBank/DDBJ whole genome shotgun (WGS) entry which is preliminary data.</text>
</comment>
<keyword evidence="2 5" id="KW-0808">Transferase</keyword>
<dbReference type="InterPro" id="IPR016461">
    <property type="entry name" value="COMT-like"/>
</dbReference>
<protein>
    <submittedName>
        <fullName evidence="5">Methyltransferase type 12</fullName>
    </submittedName>
</protein>
<feature type="domain" description="O-methyltransferase dimerisation" evidence="4">
    <location>
        <begin position="17"/>
        <end position="90"/>
    </location>
</feature>
<dbReference type="InterPro" id="IPR036388">
    <property type="entry name" value="WH-like_DNA-bd_sf"/>
</dbReference>
<dbReference type="GO" id="GO:0046983">
    <property type="term" value="F:protein dimerization activity"/>
    <property type="evidence" value="ECO:0007669"/>
    <property type="project" value="InterPro"/>
</dbReference>
<dbReference type="PANTHER" id="PTHR43712:SF2">
    <property type="entry name" value="O-METHYLTRANSFERASE CICE"/>
    <property type="match status" value="1"/>
</dbReference>